<dbReference type="InterPro" id="IPR036909">
    <property type="entry name" value="Cyt_c-like_dom_sf"/>
</dbReference>
<evidence type="ECO:0000256" key="8">
    <source>
        <dbReference type="ARBA" id="ARBA00023136"/>
    </source>
</evidence>
<dbReference type="HOGENOM" id="CLU_2244653_0_0_5"/>
<dbReference type="eggNOG" id="COG2857">
    <property type="taxonomic scope" value="Bacteria"/>
</dbReference>
<dbReference type="AlphaFoldDB" id="J0PSZ4"/>
<keyword evidence="6 9" id="KW-1133">Transmembrane helix</keyword>
<name>J0PSZ4_9HYPH</name>
<evidence type="ECO:0000313" key="10">
    <source>
        <dbReference type="EMBL" id="EJF75646.1"/>
    </source>
</evidence>
<feature type="transmembrane region" description="Helical" evidence="9">
    <location>
        <begin position="77"/>
        <end position="101"/>
    </location>
</feature>
<dbReference type="PANTHER" id="PTHR10266:SF3">
    <property type="entry name" value="CYTOCHROME C1, HEME PROTEIN, MITOCHONDRIAL"/>
    <property type="match status" value="1"/>
</dbReference>
<dbReference type="InterPro" id="IPR002326">
    <property type="entry name" value="Cyt_c1"/>
</dbReference>
<evidence type="ECO:0000313" key="11">
    <source>
        <dbReference type="Proteomes" id="UP000008761"/>
    </source>
</evidence>
<accession>J0PSZ4</accession>
<keyword evidence="5" id="KW-0479">Metal-binding</keyword>
<dbReference type="GO" id="GO:0046872">
    <property type="term" value="F:metal ion binding"/>
    <property type="evidence" value="ECO:0007669"/>
    <property type="project" value="UniProtKB-KW"/>
</dbReference>
<keyword evidence="3" id="KW-0349">Heme</keyword>
<dbReference type="PATRIC" id="fig|1094551.3.peg.250"/>
<dbReference type="GO" id="GO:0016020">
    <property type="term" value="C:membrane"/>
    <property type="evidence" value="ECO:0007669"/>
    <property type="project" value="UniProtKB-SubCell"/>
</dbReference>
<dbReference type="Proteomes" id="UP000008761">
    <property type="component" value="Unassembled WGS sequence"/>
</dbReference>
<evidence type="ECO:0000256" key="5">
    <source>
        <dbReference type="ARBA" id="ARBA00022723"/>
    </source>
</evidence>
<evidence type="ECO:0000256" key="9">
    <source>
        <dbReference type="SAM" id="Phobius"/>
    </source>
</evidence>
<comment type="subcellular location">
    <subcellularLocation>
        <location evidence="1">Membrane</location>
    </subcellularLocation>
</comment>
<evidence type="ECO:0000256" key="7">
    <source>
        <dbReference type="ARBA" id="ARBA00023004"/>
    </source>
</evidence>
<protein>
    <recommendedName>
        <fullName evidence="2">Cytochrome c1</fullName>
    </recommendedName>
</protein>
<dbReference type="GO" id="GO:0009055">
    <property type="term" value="F:electron transfer activity"/>
    <property type="evidence" value="ECO:0007669"/>
    <property type="project" value="InterPro"/>
</dbReference>
<evidence type="ECO:0000256" key="2">
    <source>
        <dbReference type="ARBA" id="ARBA00016165"/>
    </source>
</evidence>
<dbReference type="STRING" id="1094551.MEC_00201"/>
<evidence type="ECO:0000256" key="6">
    <source>
        <dbReference type="ARBA" id="ARBA00022989"/>
    </source>
</evidence>
<proteinExistence type="predicted"/>
<reference evidence="10 11" key="1">
    <citation type="submission" date="2012-03" db="EMBL/GenBank/DDBJ databases">
        <title>The Genome Sequence of Bartonella alsatica IBS 382.</title>
        <authorList>
            <consortium name="The Broad Institute Genome Sequencing Platform"/>
            <consortium name="The Broad Institute Genome Sequencing Center for Infectious Disease"/>
            <person name="Feldgarden M."/>
            <person name="Kirby J."/>
            <person name="Kosoy M."/>
            <person name="Birtles R."/>
            <person name="Probert W.S."/>
            <person name="Chiaraviglio L."/>
            <person name="Young S.K."/>
            <person name="Zeng Q."/>
            <person name="Gargeya S."/>
            <person name="Fitzgerald M."/>
            <person name="Haas B."/>
            <person name="Abouelleil A."/>
            <person name="Alvarado L."/>
            <person name="Arachchi H.M."/>
            <person name="Berlin A."/>
            <person name="Chapman S.B."/>
            <person name="Gearin G."/>
            <person name="Goldberg J."/>
            <person name="Griggs A."/>
            <person name="Gujja S."/>
            <person name="Hansen M."/>
            <person name="Heiman D."/>
            <person name="Howarth C."/>
            <person name="Larimer J."/>
            <person name="Lui A."/>
            <person name="MacDonald P.J.P."/>
            <person name="McCowen C."/>
            <person name="Montmayeur A."/>
            <person name="Murphy C."/>
            <person name="Neiman D."/>
            <person name="Pearson M."/>
            <person name="Priest M."/>
            <person name="Roberts A."/>
            <person name="Saif S."/>
            <person name="Shea T."/>
            <person name="Sisk P."/>
            <person name="Stolte C."/>
            <person name="Sykes S."/>
            <person name="Wortman J."/>
            <person name="Nusbaum C."/>
            <person name="Birren B."/>
        </authorList>
    </citation>
    <scope>NUCLEOTIDE SEQUENCE [LARGE SCALE GENOMIC DNA]</scope>
    <source>
        <strain evidence="10 11">IBS 382</strain>
    </source>
</reference>
<evidence type="ECO:0000256" key="4">
    <source>
        <dbReference type="ARBA" id="ARBA00022692"/>
    </source>
</evidence>
<gene>
    <name evidence="10" type="ORF">MEC_00201</name>
</gene>
<dbReference type="Pfam" id="PF02167">
    <property type="entry name" value="Cytochrom_C1"/>
    <property type="match status" value="1"/>
</dbReference>
<dbReference type="Gene3D" id="1.10.760.10">
    <property type="entry name" value="Cytochrome c-like domain"/>
    <property type="match status" value="1"/>
</dbReference>
<keyword evidence="7" id="KW-0408">Iron</keyword>
<dbReference type="GO" id="GO:0020037">
    <property type="term" value="F:heme binding"/>
    <property type="evidence" value="ECO:0007669"/>
    <property type="project" value="InterPro"/>
</dbReference>
<comment type="caution">
    <text evidence="10">The sequence shown here is derived from an EMBL/GenBank/DDBJ whole genome shotgun (WGS) entry which is preliminary data.</text>
</comment>
<dbReference type="EMBL" id="AIME01000003">
    <property type="protein sequence ID" value="EJF75646.1"/>
    <property type="molecule type" value="Genomic_DNA"/>
</dbReference>
<evidence type="ECO:0000256" key="1">
    <source>
        <dbReference type="ARBA" id="ARBA00004370"/>
    </source>
</evidence>
<organism evidence="10 11">
    <name type="scientific">Bartonella alsatica IBS 382</name>
    <dbReference type="NCBI Taxonomy" id="1094551"/>
    <lineage>
        <taxon>Bacteria</taxon>
        <taxon>Pseudomonadati</taxon>
        <taxon>Pseudomonadota</taxon>
        <taxon>Alphaproteobacteria</taxon>
        <taxon>Hyphomicrobiales</taxon>
        <taxon>Bartonellaceae</taxon>
        <taxon>Bartonella</taxon>
    </lineage>
</organism>
<dbReference type="PANTHER" id="PTHR10266">
    <property type="entry name" value="CYTOCHROME C1"/>
    <property type="match status" value="1"/>
</dbReference>
<keyword evidence="4 9" id="KW-0812">Transmembrane</keyword>
<sequence length="104" mass="11823">MPFYDLKALGYDQKQIKAFAGQYEMSDAPNREGKFFKRAGIAIDTFFPSPFANEEEAGFIFNGAYLLDLSLMARARVIFLPFFTVIPGILSVIILLVRIILQFF</sequence>
<dbReference type="SUPFAM" id="SSF46626">
    <property type="entry name" value="Cytochrome c"/>
    <property type="match status" value="1"/>
</dbReference>
<evidence type="ECO:0000256" key="3">
    <source>
        <dbReference type="ARBA" id="ARBA00022617"/>
    </source>
</evidence>
<keyword evidence="8 9" id="KW-0472">Membrane</keyword>